<dbReference type="Gene3D" id="3.30.300.30">
    <property type="match status" value="1"/>
</dbReference>
<dbReference type="InterPro" id="IPR001031">
    <property type="entry name" value="Thioesterase"/>
</dbReference>
<proteinExistence type="predicted"/>
<protein>
    <submittedName>
        <fullName evidence="3">Amino acid adenylation domain-containing protein</fullName>
    </submittedName>
</protein>
<evidence type="ECO:0000313" key="4">
    <source>
        <dbReference type="Proteomes" id="UP001597322"/>
    </source>
</evidence>
<dbReference type="Gene3D" id="3.30.559.30">
    <property type="entry name" value="Nonribosomal peptide synthetase, condensation domain"/>
    <property type="match status" value="1"/>
</dbReference>
<dbReference type="SUPFAM" id="SSF53474">
    <property type="entry name" value="alpha/beta-Hydrolases"/>
    <property type="match status" value="1"/>
</dbReference>
<dbReference type="Pfam" id="PF13193">
    <property type="entry name" value="AMP-binding_C"/>
    <property type="match status" value="1"/>
</dbReference>
<dbReference type="InterPro" id="IPR009081">
    <property type="entry name" value="PP-bd_ACP"/>
</dbReference>
<dbReference type="Gene3D" id="3.30.559.10">
    <property type="entry name" value="Chloramphenicol acetyltransferase-like domain"/>
    <property type="match status" value="1"/>
</dbReference>
<dbReference type="SUPFAM" id="SSF52777">
    <property type="entry name" value="CoA-dependent acyltransferases"/>
    <property type="match status" value="2"/>
</dbReference>
<dbReference type="InterPro" id="IPR020802">
    <property type="entry name" value="TesA-like"/>
</dbReference>
<dbReference type="InterPro" id="IPR045851">
    <property type="entry name" value="AMP-bd_C_sf"/>
</dbReference>
<dbReference type="PROSITE" id="PS00455">
    <property type="entry name" value="AMP_BINDING"/>
    <property type="match status" value="1"/>
</dbReference>
<evidence type="ECO:0000259" key="2">
    <source>
        <dbReference type="PROSITE" id="PS50075"/>
    </source>
</evidence>
<dbReference type="InterPro" id="IPR029058">
    <property type="entry name" value="AB_hydrolase_fold"/>
</dbReference>
<dbReference type="Pfam" id="PF00975">
    <property type="entry name" value="Thioesterase"/>
    <property type="match status" value="1"/>
</dbReference>
<dbReference type="SMART" id="SM00824">
    <property type="entry name" value="PKS_TE"/>
    <property type="match status" value="1"/>
</dbReference>
<dbReference type="EMBL" id="JBHUEQ010000026">
    <property type="protein sequence ID" value="MFD1746887.1"/>
    <property type="molecule type" value="Genomic_DNA"/>
</dbReference>
<dbReference type="Pfam" id="PF00501">
    <property type="entry name" value="AMP-binding"/>
    <property type="match status" value="1"/>
</dbReference>
<organism evidence="3 4">
    <name type="scientific">Rhizobium helianthi</name>
    <dbReference type="NCBI Taxonomy" id="1132695"/>
    <lineage>
        <taxon>Bacteria</taxon>
        <taxon>Pseudomonadati</taxon>
        <taxon>Pseudomonadota</taxon>
        <taxon>Alphaproteobacteria</taxon>
        <taxon>Hyphomicrobiales</taxon>
        <taxon>Rhizobiaceae</taxon>
        <taxon>Rhizobium/Agrobacterium group</taxon>
        <taxon>Rhizobium</taxon>
    </lineage>
</organism>
<dbReference type="InterPro" id="IPR036736">
    <property type="entry name" value="ACP-like_sf"/>
</dbReference>
<evidence type="ECO:0000313" key="3">
    <source>
        <dbReference type="EMBL" id="MFD1746887.1"/>
    </source>
</evidence>
<dbReference type="Gene3D" id="3.40.50.980">
    <property type="match status" value="2"/>
</dbReference>
<dbReference type="InterPro" id="IPR023213">
    <property type="entry name" value="CAT-like_dom_sf"/>
</dbReference>
<dbReference type="InterPro" id="IPR001242">
    <property type="entry name" value="Condensation_dom"/>
</dbReference>
<sequence>MYRREKLLPGASYKALTAAQKGLWLKQKFSSSDTLFDIAESIEIHGPIDADVFLRSLELLSAETEGARMELVEVGHAPQFLIRERREQPFETLDFSTWPNPRDAAYEWMNGEIRKGDDHSLWNSTLLRLSDDHWVWFHRAHHVAMDGFCGFLLAHRLSQIYTALKRNEPVPPSELGTIQESLEVEEQYKNSPSFERDRAYWMSQLQGISSPVTLAKRQGPMTGGFLRHRGKLPREQVQKLSALGKQIGCTLPQCLIALVGAYYARATDCEELTMATMVTARTSPAMRRLPVMMANGVPLRFKIGSDVSWLDLTKQVAQQMMRALRYQRYRYEDMRRDLGMNKQEDQLVRLGVNIEPFNYDLRFDGHPTTAHNLSNGTMSDFTIFAYDRGTDQDVELDFDANPGLYTLDELKQHETRFRRVLDVILASPEMPIPAISLLAPEEKHRIVHVWNQTQQAVTGQSWIELFQKQVCRNPDALAARFEDRSASYFDLDCLSDRWAAVLRQEGISRGDLVAVAVPRSMRMLVAMLAVHKAGAAYLPVDPEDPVHRLGLIFEDAKPAAVMTTAEAAGKLPGSAALKLLMDEPLPEIRGPVASVMPSGDDTAYVIFTSGSTGRPKGVEISHLSLLNFLQAMQGLVPLDEGDKIAAVTTVAFDIAALELFLPLTSGAATVIVKRDVVKDPARLVGLIEREGISVMQATPSLWRSLAHEFAGRLKGLRSLVGGEALPADLARKMALMGHPVLNVYGPTETTVWSTCMALGGYDLQSTPIGRPILNTQVYVLDRHMQPVPVGMPGELYIGGLGVAKGYLHRPDLTAERFLLNPFTQDGSRIYKTGDLVQWRDDGVLEYIGRNDDQVKIRGFRVELREIETVIAGLEGVREVVVVAKPDSSQRMRILAYIVTDDEPALTTKAMQHRLADLLPAHMIPSEFVVLDALPLNTNGKIDRKALPEPRETARQEAVLPTTDLEKRIAKIWCDVLGLQTVGIHDNFFELGGDSLSAAVMISALREADLPEVPIAALLDSLTIARLAQVLNKQLDVNYFQPLLRLREGGGEAPLFCIHPGVGFGWKFAALSMSLNPDVPIYGLQSDAYSEAGLAPDETIESMARRYVDRIREVQPVGPYRLLGWSMGGLVAHEMTRVLSLQGHSVSYLGMLDSYPFTNTKIDVEERQGFLVQQALAFLGHDAMVLGSNPTLDQLETFLLDQWEFHGNAFERELKRNNPEIFARVRSAIVQHLEMSNRFKPGQVDVDIHMFQARTMASPRLKEVLRYDPTAWQEHTNGYVEIIQIDAGHADMLEDVPAKEIGALVSDQLTQKRRARITPIAATRRRVGGVMTVDLLA</sequence>
<dbReference type="InterPro" id="IPR000873">
    <property type="entry name" value="AMP-dep_synth/lig_dom"/>
</dbReference>
<comment type="caution">
    <text evidence="3">The sequence shown here is derived from an EMBL/GenBank/DDBJ whole genome shotgun (WGS) entry which is preliminary data.</text>
</comment>
<dbReference type="CDD" id="cd12116">
    <property type="entry name" value="A_NRPS_Ta1_like"/>
    <property type="match status" value="1"/>
</dbReference>
<dbReference type="InterPro" id="IPR020845">
    <property type="entry name" value="AMP-binding_CS"/>
</dbReference>
<dbReference type="Gene3D" id="3.40.50.1820">
    <property type="entry name" value="alpha/beta hydrolase"/>
    <property type="match status" value="1"/>
</dbReference>
<evidence type="ECO:0000256" key="1">
    <source>
        <dbReference type="ARBA" id="ARBA00022723"/>
    </source>
</evidence>
<keyword evidence="1" id="KW-0479">Metal-binding</keyword>
<dbReference type="NCBIfam" id="TIGR01733">
    <property type="entry name" value="AA-adenyl-dom"/>
    <property type="match status" value="1"/>
</dbReference>
<dbReference type="Pfam" id="PF00668">
    <property type="entry name" value="Condensation"/>
    <property type="match status" value="1"/>
</dbReference>
<keyword evidence="4" id="KW-1185">Reference proteome</keyword>
<dbReference type="PANTHER" id="PTHR45527">
    <property type="entry name" value="NONRIBOSOMAL PEPTIDE SYNTHETASE"/>
    <property type="match status" value="1"/>
</dbReference>
<dbReference type="Gene3D" id="2.30.38.10">
    <property type="entry name" value="Luciferase, Domain 3"/>
    <property type="match status" value="1"/>
</dbReference>
<dbReference type="SUPFAM" id="SSF56801">
    <property type="entry name" value="Acetyl-CoA synthetase-like"/>
    <property type="match status" value="1"/>
</dbReference>
<accession>A0ABW4M630</accession>
<dbReference type="Proteomes" id="UP001597322">
    <property type="component" value="Unassembled WGS sequence"/>
</dbReference>
<dbReference type="PANTHER" id="PTHR45527:SF1">
    <property type="entry name" value="FATTY ACID SYNTHASE"/>
    <property type="match status" value="1"/>
</dbReference>
<dbReference type="InterPro" id="IPR010071">
    <property type="entry name" value="AA_adenyl_dom"/>
</dbReference>
<dbReference type="RefSeq" id="WP_377403217.1">
    <property type="nucleotide sequence ID" value="NZ_JBHUEQ010000026.1"/>
</dbReference>
<feature type="domain" description="Carrier" evidence="2">
    <location>
        <begin position="959"/>
        <end position="1034"/>
    </location>
</feature>
<dbReference type="PROSITE" id="PS50075">
    <property type="entry name" value="CARRIER"/>
    <property type="match status" value="1"/>
</dbReference>
<gene>
    <name evidence="3" type="ORF">ACFSE1_15530</name>
</gene>
<dbReference type="SUPFAM" id="SSF47336">
    <property type="entry name" value="ACP-like"/>
    <property type="match status" value="1"/>
</dbReference>
<dbReference type="Pfam" id="PF00550">
    <property type="entry name" value="PP-binding"/>
    <property type="match status" value="1"/>
</dbReference>
<dbReference type="InterPro" id="IPR025110">
    <property type="entry name" value="AMP-bd_C"/>
</dbReference>
<name>A0ABW4M630_9HYPH</name>
<reference evidence="4" key="1">
    <citation type="journal article" date="2019" name="Int. J. Syst. Evol. Microbiol.">
        <title>The Global Catalogue of Microorganisms (GCM) 10K type strain sequencing project: providing services to taxonomists for standard genome sequencing and annotation.</title>
        <authorList>
            <consortium name="The Broad Institute Genomics Platform"/>
            <consortium name="The Broad Institute Genome Sequencing Center for Infectious Disease"/>
            <person name="Wu L."/>
            <person name="Ma J."/>
        </authorList>
    </citation>
    <scope>NUCLEOTIDE SEQUENCE [LARGE SCALE GENOMIC DNA]</scope>
    <source>
        <strain evidence="4">CG52</strain>
    </source>
</reference>